<feature type="transmembrane region" description="Helical" evidence="1">
    <location>
        <begin position="151"/>
        <end position="176"/>
    </location>
</feature>
<dbReference type="EMBL" id="MW729336">
    <property type="protein sequence ID" value="QVX31329.1"/>
    <property type="molecule type" value="Genomic_DNA"/>
</dbReference>
<feature type="transmembrane region" description="Helical" evidence="1">
    <location>
        <begin position="54"/>
        <end position="78"/>
    </location>
</feature>
<dbReference type="GO" id="GO:0031966">
    <property type="term" value="C:mitochondrial membrane"/>
    <property type="evidence" value="ECO:0007669"/>
    <property type="project" value="UniProtKB-SubCell"/>
</dbReference>
<keyword evidence="1" id="KW-1133">Transmembrane helix</keyword>
<dbReference type="Pfam" id="PF00499">
    <property type="entry name" value="Oxidored_q3"/>
    <property type="match status" value="1"/>
</dbReference>
<sequence>MTNSLLFLLFSFFLLLSALMVVVSRNSIYSVLFLVLSFISASSLLFLLESEFISLLFIIIYVGAIAVLFLFVVMMLDIKILNYSKDTLKYFPVGSFIGLVFLIEMFLGIYTNFKSNPYTESFLSNYHINWFDKIDSLTEIEAVGKILYTYYVLQFLIAGIILLLSVIGAVVLALNISSQSNKNKKQLVFKQVARTYKNSLFVHKK</sequence>
<protein>
    <recommendedName>
        <fullName evidence="1">NADH-ubiquinone oxidoreductase chain 6</fullName>
        <ecNumber evidence="1">7.1.1.2</ecNumber>
    </recommendedName>
</protein>
<proteinExistence type="inferred from homology"/>
<reference evidence="2" key="1">
    <citation type="submission" date="2021-03" db="EMBL/GenBank/DDBJ databases">
        <authorList>
            <person name="Liang C."/>
        </authorList>
    </citation>
    <scope>NUCLEOTIDE SEQUENCE</scope>
</reference>
<comment type="function">
    <text evidence="1">Core subunit of the mitochondrial membrane respiratory chain NADH dehydrogenase (Complex I) which catalyzes electron transfer from NADH through the respiratory chain, using ubiquinone as an electron acceptor. Essential for the catalytic activity and assembly of complex I.</text>
</comment>
<dbReference type="AlphaFoldDB" id="A0A8E7IWM8"/>
<accession>A0A8E7IWM8</accession>
<dbReference type="NCBIfam" id="NF005164">
    <property type="entry name" value="PRK06638.1-4"/>
    <property type="match status" value="1"/>
</dbReference>
<evidence type="ECO:0000256" key="1">
    <source>
        <dbReference type="RuleBase" id="RU004430"/>
    </source>
</evidence>
<dbReference type="GO" id="GO:0008137">
    <property type="term" value="F:NADH dehydrogenase (ubiquinone) activity"/>
    <property type="evidence" value="ECO:0007669"/>
    <property type="project" value="UniProtKB-UniRule"/>
</dbReference>
<keyword evidence="1" id="KW-0812">Transmembrane</keyword>
<dbReference type="PANTHER" id="PTHR33269">
    <property type="entry name" value="NADH-UBIQUINONE OXIDOREDUCTASE CHAIN 6"/>
    <property type="match status" value="1"/>
</dbReference>
<comment type="catalytic activity">
    <reaction evidence="1">
        <text>a ubiquinone + NADH + 5 H(+)(in) = a ubiquinol + NAD(+) + 4 H(+)(out)</text>
        <dbReference type="Rhea" id="RHEA:29091"/>
        <dbReference type="Rhea" id="RHEA-COMP:9565"/>
        <dbReference type="Rhea" id="RHEA-COMP:9566"/>
        <dbReference type="ChEBI" id="CHEBI:15378"/>
        <dbReference type="ChEBI" id="CHEBI:16389"/>
        <dbReference type="ChEBI" id="CHEBI:17976"/>
        <dbReference type="ChEBI" id="CHEBI:57540"/>
        <dbReference type="ChEBI" id="CHEBI:57945"/>
        <dbReference type="EC" id="7.1.1.2"/>
    </reaction>
</comment>
<keyword evidence="1" id="KW-0813">Transport</keyword>
<keyword evidence="1" id="KW-0249">Electron transport</keyword>
<name>A0A8E7IWM8_9STRA</name>
<dbReference type="PANTHER" id="PTHR33269:SF17">
    <property type="entry name" value="NADH-UBIQUINONE OXIDOREDUCTASE CHAIN 6"/>
    <property type="match status" value="1"/>
</dbReference>
<feature type="transmembrane region" description="Helical" evidence="1">
    <location>
        <begin position="90"/>
        <end position="110"/>
    </location>
</feature>
<keyword evidence="1" id="KW-0520">NAD</keyword>
<keyword evidence="1" id="KW-0472">Membrane</keyword>
<keyword evidence="1 2" id="KW-0496">Mitochondrion</keyword>
<feature type="transmembrane region" description="Helical" evidence="1">
    <location>
        <begin position="31"/>
        <end position="48"/>
    </location>
</feature>
<comment type="similarity">
    <text evidence="1">Belongs to the complex I subunit 6 family.</text>
</comment>
<keyword evidence="1" id="KW-1278">Translocase</keyword>
<feature type="transmembrane region" description="Helical" evidence="1">
    <location>
        <begin position="6"/>
        <end position="24"/>
    </location>
</feature>
<dbReference type="InterPro" id="IPR001457">
    <property type="entry name" value="NADH_UbQ/plastoQ_OxRdtase_su6"/>
</dbReference>
<comment type="subcellular location">
    <subcellularLocation>
        <location evidence="1">Mitochondrion membrane</location>
        <topology evidence="1">Multi-pass membrane protein</topology>
    </subcellularLocation>
</comment>
<organism evidence="2">
    <name type="scientific">Attheya longicornis</name>
    <dbReference type="NCBI Taxonomy" id="451786"/>
    <lineage>
        <taxon>Eukaryota</taxon>
        <taxon>Sar</taxon>
        <taxon>Stramenopiles</taxon>
        <taxon>Ochrophyta</taxon>
        <taxon>Bacillariophyta</taxon>
        <taxon>Coscinodiscophyceae</taxon>
        <taxon>Chaetocerotophycidae</taxon>
        <taxon>Chaetocerotales</taxon>
        <taxon>Attheyaceae</taxon>
        <taxon>Attheya</taxon>
    </lineage>
</organism>
<keyword evidence="1" id="KW-0830">Ubiquinone</keyword>
<keyword evidence="1" id="KW-0679">Respiratory chain</keyword>
<evidence type="ECO:0000313" key="2">
    <source>
        <dbReference type="EMBL" id="QVX31329.1"/>
    </source>
</evidence>
<dbReference type="EC" id="7.1.1.2" evidence="1"/>
<gene>
    <name evidence="2" type="primary">nad6</name>
</gene>
<geneLocation type="mitochondrion" evidence="2"/>